<evidence type="ECO:0000256" key="1">
    <source>
        <dbReference type="ARBA" id="ARBA00001974"/>
    </source>
</evidence>
<evidence type="ECO:0000259" key="7">
    <source>
        <dbReference type="Pfam" id="PF01494"/>
    </source>
</evidence>
<dbReference type="InterPro" id="IPR036188">
    <property type="entry name" value="FAD/NAD-bd_sf"/>
</dbReference>
<dbReference type="AlphaFoldDB" id="A0A0D2DX17"/>
<dbReference type="PANTHER" id="PTHR13789:SF318">
    <property type="entry name" value="GERANYLGERANYL DIPHOSPHATE REDUCTASE"/>
    <property type="match status" value="1"/>
</dbReference>
<comment type="cofactor">
    <cofactor evidence="1">
        <name>FAD</name>
        <dbReference type="ChEBI" id="CHEBI:57692"/>
    </cofactor>
</comment>
<evidence type="ECO:0000256" key="3">
    <source>
        <dbReference type="ARBA" id="ARBA00022630"/>
    </source>
</evidence>
<name>A0A0D2DX17_9EURO</name>
<keyword evidence="5" id="KW-0560">Oxidoreductase</keyword>
<dbReference type="STRING" id="5601.A0A0D2DX17"/>
<dbReference type="EMBL" id="KN846959">
    <property type="protein sequence ID" value="KIW66652.1"/>
    <property type="molecule type" value="Genomic_DNA"/>
</dbReference>
<evidence type="ECO:0000256" key="2">
    <source>
        <dbReference type="ARBA" id="ARBA00007992"/>
    </source>
</evidence>
<protein>
    <recommendedName>
        <fullName evidence="7">FAD-binding domain-containing protein</fullName>
    </recommendedName>
</protein>
<keyword evidence="9" id="KW-1185">Reference proteome</keyword>
<evidence type="ECO:0000256" key="6">
    <source>
        <dbReference type="ARBA" id="ARBA00023033"/>
    </source>
</evidence>
<proteinExistence type="inferred from homology"/>
<dbReference type="Proteomes" id="UP000054266">
    <property type="component" value="Unassembled WGS sequence"/>
</dbReference>
<dbReference type="InterPro" id="IPR002938">
    <property type="entry name" value="FAD-bd"/>
</dbReference>
<dbReference type="SUPFAM" id="SSF51905">
    <property type="entry name" value="FAD/NAD(P)-binding domain"/>
    <property type="match status" value="1"/>
</dbReference>
<reference evidence="8 9" key="1">
    <citation type="submission" date="2015-01" db="EMBL/GenBank/DDBJ databases">
        <title>The Genome Sequence of Capronia semiimmersa CBS27337.</title>
        <authorList>
            <consortium name="The Broad Institute Genomics Platform"/>
            <person name="Cuomo C."/>
            <person name="de Hoog S."/>
            <person name="Gorbushina A."/>
            <person name="Stielow B."/>
            <person name="Teixiera M."/>
            <person name="Abouelleil A."/>
            <person name="Chapman S.B."/>
            <person name="Priest M."/>
            <person name="Young S.K."/>
            <person name="Wortman J."/>
            <person name="Nusbaum C."/>
            <person name="Birren B."/>
        </authorList>
    </citation>
    <scope>NUCLEOTIDE SEQUENCE [LARGE SCALE GENOMIC DNA]</scope>
    <source>
        <strain evidence="8 9">CBS 27337</strain>
    </source>
</reference>
<dbReference type="GO" id="GO:0071949">
    <property type="term" value="F:FAD binding"/>
    <property type="evidence" value="ECO:0007669"/>
    <property type="project" value="InterPro"/>
</dbReference>
<dbReference type="PRINTS" id="PR00420">
    <property type="entry name" value="RNGMNOXGNASE"/>
</dbReference>
<feature type="domain" description="FAD-binding" evidence="7">
    <location>
        <begin position="22"/>
        <end position="198"/>
    </location>
</feature>
<dbReference type="PANTHER" id="PTHR13789">
    <property type="entry name" value="MONOOXYGENASE"/>
    <property type="match status" value="1"/>
</dbReference>
<evidence type="ECO:0000313" key="8">
    <source>
        <dbReference type="EMBL" id="KIW66652.1"/>
    </source>
</evidence>
<evidence type="ECO:0000313" key="9">
    <source>
        <dbReference type="Proteomes" id="UP000054266"/>
    </source>
</evidence>
<dbReference type="Gene3D" id="3.50.50.60">
    <property type="entry name" value="FAD/NAD(P)-binding domain"/>
    <property type="match status" value="1"/>
</dbReference>
<dbReference type="GO" id="GO:0004497">
    <property type="term" value="F:monooxygenase activity"/>
    <property type="evidence" value="ECO:0007669"/>
    <property type="project" value="UniProtKB-KW"/>
</dbReference>
<sequence>MGDVADPPLSLSPEGDTPVTLRVAIIGGGPAGLGAAIALSALPLPLPRAGGDGKVNLNVQVRLYERAAELREIGAGIRIGYNCWRVLEGLGLDAAKEVRGHHKRGIVHRNGLTGEVVGRTGPVGLPLKYQPRRVRRTRLQAALKAKVPEGVIQLKKKLELMEDLGGEGVRLTFEDGDVFVADLVVGADGIRSVVRDHIFPDHKIKFTGTTIWRVLIPESAIKHIPELTESTSWWHGPAGHVYHSFVDDKEELDEEERMFEIAARNVVDPETAKGKRFSWGIPATNERVQSHFVDYDPRIRELLRKVPEGQWKEFSAFAGPRLEKLTGWNKVVLLGDASHPLSGAFGSGAAFALEDGWILARAIEYAAATSQSLGKALDIFDHTRSPYYLRMYQHLDEQRQQVAQAKKADPNASFEKSLKARMEAFGGEEALPWIYRNDIERVWEGFLQQQNKFIDLIDRTVARSPEGNRP</sequence>
<evidence type="ECO:0000256" key="4">
    <source>
        <dbReference type="ARBA" id="ARBA00022827"/>
    </source>
</evidence>
<keyword evidence="4" id="KW-0274">FAD</keyword>
<accession>A0A0D2DX17</accession>
<keyword evidence="3" id="KW-0285">Flavoprotein</keyword>
<dbReference type="SUPFAM" id="SSF54373">
    <property type="entry name" value="FAD-linked reductases, C-terminal domain"/>
    <property type="match status" value="1"/>
</dbReference>
<dbReference type="InterPro" id="IPR050493">
    <property type="entry name" value="FAD-dep_Monooxygenase_BioMet"/>
</dbReference>
<dbReference type="HOGENOM" id="CLU_009665_6_4_1"/>
<keyword evidence="6" id="KW-0503">Monooxygenase</keyword>
<gene>
    <name evidence="8" type="ORF">PV04_05963</name>
</gene>
<dbReference type="Pfam" id="PF01494">
    <property type="entry name" value="FAD_binding_3"/>
    <property type="match status" value="1"/>
</dbReference>
<evidence type="ECO:0000256" key="5">
    <source>
        <dbReference type="ARBA" id="ARBA00023002"/>
    </source>
</evidence>
<comment type="similarity">
    <text evidence="2">Belongs to the paxM FAD-dependent monooxygenase family.</text>
</comment>
<organism evidence="8 9">
    <name type="scientific">Phialophora macrospora</name>
    <dbReference type="NCBI Taxonomy" id="1851006"/>
    <lineage>
        <taxon>Eukaryota</taxon>
        <taxon>Fungi</taxon>
        <taxon>Dikarya</taxon>
        <taxon>Ascomycota</taxon>
        <taxon>Pezizomycotina</taxon>
        <taxon>Eurotiomycetes</taxon>
        <taxon>Chaetothyriomycetidae</taxon>
        <taxon>Chaetothyriales</taxon>
        <taxon>Herpotrichiellaceae</taxon>
        <taxon>Phialophora</taxon>
    </lineage>
</organism>